<name>A0A7J0BKF4_9BACT</name>
<dbReference type="PANTHER" id="PTHR47959:SF13">
    <property type="entry name" value="ATP-DEPENDENT RNA HELICASE RHLE"/>
    <property type="match status" value="1"/>
</dbReference>
<dbReference type="SMART" id="SM00490">
    <property type="entry name" value="HELICc"/>
    <property type="match status" value="1"/>
</dbReference>
<feature type="short sequence motif" description="Q motif" evidence="6">
    <location>
        <begin position="32"/>
        <end position="60"/>
    </location>
</feature>
<dbReference type="SUPFAM" id="SSF52540">
    <property type="entry name" value="P-loop containing nucleoside triphosphate hydrolases"/>
    <property type="match status" value="1"/>
</dbReference>
<evidence type="ECO:0000256" key="1">
    <source>
        <dbReference type="ARBA" id="ARBA00022741"/>
    </source>
</evidence>
<keyword evidence="3 11" id="KW-0347">Helicase</keyword>
<dbReference type="Pfam" id="PF00271">
    <property type="entry name" value="Helicase_C"/>
    <property type="match status" value="1"/>
</dbReference>
<dbReference type="PROSITE" id="PS51195">
    <property type="entry name" value="Q_MOTIF"/>
    <property type="match status" value="1"/>
</dbReference>
<dbReference type="GO" id="GO:0016787">
    <property type="term" value="F:hydrolase activity"/>
    <property type="evidence" value="ECO:0007669"/>
    <property type="project" value="UniProtKB-KW"/>
</dbReference>
<keyword evidence="4" id="KW-0067">ATP-binding</keyword>
<dbReference type="AlphaFoldDB" id="A0A7J0BKF4"/>
<dbReference type="InterPro" id="IPR011545">
    <property type="entry name" value="DEAD/DEAH_box_helicase_dom"/>
</dbReference>
<dbReference type="Gene3D" id="3.40.50.300">
    <property type="entry name" value="P-loop containing nucleotide triphosphate hydrolases"/>
    <property type="match status" value="2"/>
</dbReference>
<dbReference type="InterPro" id="IPR044742">
    <property type="entry name" value="DEAD/DEAH_RhlB"/>
</dbReference>
<evidence type="ECO:0000256" key="7">
    <source>
        <dbReference type="SAM" id="MobiDB-lite"/>
    </source>
</evidence>
<keyword evidence="12" id="KW-1185">Reference proteome</keyword>
<dbReference type="CDD" id="cd18787">
    <property type="entry name" value="SF2_C_DEAD"/>
    <property type="match status" value="1"/>
</dbReference>
<dbReference type="EMBL" id="BLVO01000013">
    <property type="protein sequence ID" value="GFM33544.1"/>
    <property type="molecule type" value="Genomic_DNA"/>
</dbReference>
<feature type="compositionally biased region" description="Basic residues" evidence="7">
    <location>
        <begin position="415"/>
        <end position="427"/>
    </location>
</feature>
<evidence type="ECO:0000256" key="4">
    <source>
        <dbReference type="ARBA" id="ARBA00022840"/>
    </source>
</evidence>
<evidence type="ECO:0000313" key="11">
    <source>
        <dbReference type="EMBL" id="GFM33544.1"/>
    </source>
</evidence>
<dbReference type="GO" id="GO:0003676">
    <property type="term" value="F:nucleic acid binding"/>
    <property type="evidence" value="ECO:0007669"/>
    <property type="project" value="InterPro"/>
</dbReference>
<evidence type="ECO:0000256" key="5">
    <source>
        <dbReference type="ARBA" id="ARBA00038437"/>
    </source>
</evidence>
<dbReference type="PANTHER" id="PTHR47959">
    <property type="entry name" value="ATP-DEPENDENT RNA HELICASE RHLE-RELATED"/>
    <property type="match status" value="1"/>
</dbReference>
<dbReference type="InterPro" id="IPR014001">
    <property type="entry name" value="Helicase_ATP-bd"/>
</dbReference>
<dbReference type="Proteomes" id="UP000503840">
    <property type="component" value="Unassembled WGS sequence"/>
</dbReference>
<dbReference type="PROSITE" id="PS51194">
    <property type="entry name" value="HELICASE_CTER"/>
    <property type="match status" value="1"/>
</dbReference>
<sequence>MLRDNVRHASWSVAAAFSDPDGTNTVHGVAQVSFTRLALHQSLLEAVEEQGFIAPTPIQERAIPPAMEGRDVLGLAQTGTGKTAAFVLPLLHRLVEGPRNVIRALIVAPTRELAGQIHEDIRVLGRRARLRSVAVYGGVGFHGQVMQMRGGVEILVACPGRLLDHVRQGSVDLSAVEVLVLDEADMMFDMGFLEDVHEILRLTSGRNQTLMFSATMPGPVRALADKCMRDPVLVEVDISTPAETVTHSLYPVAQHLKTPLLKTMLRTLGYDSMLVFTRTRHGARRLWQQLGKGGFNVTCLQGNLSQRRRQAALDGFKRGKFAIMVATDIAARGLDISSISHVINYDFPPSVDTYIHRIGRTGRASRTGMALTFVTPEDEAMVRTLERAMEESLDRCYLPRFDYSEQQRSAEARPAKIRRVPRPRRMARAFMPTQVETEPAEPLKNQRPPRQPAPNPAQVRVISRPQAKPAPAPEKAEMRPASRAVPKQAPAPRGPRHAAQDGRDAPEQEE</sequence>
<evidence type="ECO:0000259" key="10">
    <source>
        <dbReference type="PROSITE" id="PS51195"/>
    </source>
</evidence>
<accession>A0A7J0BKF4</accession>
<evidence type="ECO:0000259" key="9">
    <source>
        <dbReference type="PROSITE" id="PS51194"/>
    </source>
</evidence>
<evidence type="ECO:0000259" key="8">
    <source>
        <dbReference type="PROSITE" id="PS51192"/>
    </source>
</evidence>
<gene>
    <name evidence="11" type="primary">rhlE</name>
    <name evidence="11" type="ORF">DSM101010T_19090</name>
</gene>
<dbReference type="InterPro" id="IPR001650">
    <property type="entry name" value="Helicase_C-like"/>
</dbReference>
<dbReference type="Pfam" id="PF00270">
    <property type="entry name" value="DEAD"/>
    <property type="match status" value="1"/>
</dbReference>
<dbReference type="SMART" id="SM00487">
    <property type="entry name" value="DEXDc"/>
    <property type="match status" value="1"/>
</dbReference>
<dbReference type="InterPro" id="IPR014014">
    <property type="entry name" value="RNA_helicase_DEAD_Q_motif"/>
</dbReference>
<keyword evidence="1" id="KW-0547">Nucleotide-binding</keyword>
<organism evidence="11 12">
    <name type="scientific">Desulfovibrio subterraneus</name>
    <dbReference type="NCBI Taxonomy" id="2718620"/>
    <lineage>
        <taxon>Bacteria</taxon>
        <taxon>Pseudomonadati</taxon>
        <taxon>Thermodesulfobacteriota</taxon>
        <taxon>Desulfovibrionia</taxon>
        <taxon>Desulfovibrionales</taxon>
        <taxon>Desulfovibrionaceae</taxon>
        <taxon>Desulfovibrio</taxon>
    </lineage>
</organism>
<dbReference type="GO" id="GO:0005829">
    <property type="term" value="C:cytosol"/>
    <property type="evidence" value="ECO:0007669"/>
    <property type="project" value="TreeGrafter"/>
</dbReference>
<dbReference type="PROSITE" id="PS51192">
    <property type="entry name" value="HELICASE_ATP_BIND_1"/>
    <property type="match status" value="1"/>
</dbReference>
<dbReference type="GO" id="GO:0003724">
    <property type="term" value="F:RNA helicase activity"/>
    <property type="evidence" value="ECO:0007669"/>
    <property type="project" value="InterPro"/>
</dbReference>
<comment type="similarity">
    <text evidence="5">Belongs to the DEAD box helicase family.</text>
</comment>
<dbReference type="InterPro" id="IPR027417">
    <property type="entry name" value="P-loop_NTPase"/>
</dbReference>
<evidence type="ECO:0000256" key="3">
    <source>
        <dbReference type="ARBA" id="ARBA00022806"/>
    </source>
</evidence>
<evidence type="ECO:0000256" key="2">
    <source>
        <dbReference type="ARBA" id="ARBA00022801"/>
    </source>
</evidence>
<dbReference type="CDD" id="cd00268">
    <property type="entry name" value="DEADc"/>
    <property type="match status" value="1"/>
</dbReference>
<dbReference type="InterPro" id="IPR050079">
    <property type="entry name" value="DEAD_box_RNA_helicase"/>
</dbReference>
<evidence type="ECO:0000313" key="12">
    <source>
        <dbReference type="Proteomes" id="UP000503840"/>
    </source>
</evidence>
<dbReference type="GO" id="GO:0005524">
    <property type="term" value="F:ATP binding"/>
    <property type="evidence" value="ECO:0007669"/>
    <property type="project" value="UniProtKB-KW"/>
</dbReference>
<feature type="compositionally biased region" description="Basic and acidic residues" evidence="7">
    <location>
        <begin position="498"/>
        <end position="510"/>
    </location>
</feature>
<feature type="domain" description="Helicase ATP-binding" evidence="8">
    <location>
        <begin position="63"/>
        <end position="234"/>
    </location>
</feature>
<feature type="compositionally biased region" description="Basic and acidic residues" evidence="7">
    <location>
        <begin position="405"/>
        <end position="414"/>
    </location>
</feature>
<keyword evidence="2" id="KW-0378">Hydrolase</keyword>
<comment type="caution">
    <text evidence="11">The sequence shown here is derived from an EMBL/GenBank/DDBJ whole genome shotgun (WGS) entry which is preliminary data.</text>
</comment>
<feature type="region of interest" description="Disordered" evidence="7">
    <location>
        <begin position="405"/>
        <end position="510"/>
    </location>
</feature>
<protein>
    <submittedName>
        <fullName evidence="11">ATP-dependent RNA helicase RhlE</fullName>
    </submittedName>
</protein>
<feature type="domain" description="Helicase C-terminal" evidence="9">
    <location>
        <begin position="260"/>
        <end position="404"/>
    </location>
</feature>
<feature type="domain" description="DEAD-box RNA helicase Q" evidence="10">
    <location>
        <begin position="32"/>
        <end position="60"/>
    </location>
</feature>
<proteinExistence type="inferred from homology"/>
<reference evidence="11 12" key="1">
    <citation type="submission" date="2020-05" db="EMBL/GenBank/DDBJ databases">
        <title>Draft genome sequence of Desulfovibrio sp. strain HN2T.</title>
        <authorList>
            <person name="Ueno A."/>
            <person name="Tamazawa S."/>
            <person name="Tamamura S."/>
            <person name="Murakami T."/>
            <person name="Kiyama T."/>
            <person name="Inomata H."/>
            <person name="Amano Y."/>
            <person name="Miyakawa K."/>
            <person name="Tamaki H."/>
            <person name="Naganuma T."/>
            <person name="Kaneko K."/>
        </authorList>
    </citation>
    <scope>NUCLEOTIDE SEQUENCE [LARGE SCALE GENOMIC DNA]</scope>
    <source>
        <strain evidence="11 12">HN2</strain>
    </source>
</reference>
<dbReference type="RefSeq" id="WP_174405194.1">
    <property type="nucleotide sequence ID" value="NZ_BLVO01000013.1"/>
</dbReference>
<evidence type="ECO:0000256" key="6">
    <source>
        <dbReference type="PROSITE-ProRule" id="PRU00552"/>
    </source>
</evidence>